<dbReference type="Proteomes" id="UP000192674">
    <property type="component" value="Unassembled WGS sequence"/>
</dbReference>
<keyword evidence="7" id="KW-1185">Reference proteome</keyword>
<dbReference type="SUPFAM" id="SSF46689">
    <property type="entry name" value="Homeodomain-like"/>
    <property type="match status" value="1"/>
</dbReference>
<dbReference type="GO" id="GO:0003700">
    <property type="term" value="F:DNA-binding transcription factor activity"/>
    <property type="evidence" value="ECO:0007669"/>
    <property type="project" value="TreeGrafter"/>
</dbReference>
<protein>
    <submittedName>
        <fullName evidence="6">Transcriptional regulator, TetR family</fullName>
    </submittedName>
</protein>
<gene>
    <name evidence="6" type="ORF">SAMN05661093_10893</name>
</gene>
<evidence type="ECO:0000259" key="5">
    <source>
        <dbReference type="PROSITE" id="PS50977"/>
    </source>
</evidence>
<dbReference type="AlphaFoldDB" id="A0A1W2FZC9"/>
<dbReference type="InterPro" id="IPR009057">
    <property type="entry name" value="Homeodomain-like_sf"/>
</dbReference>
<sequence length="208" mass="23387">MVKRDRPTLTERRAEELRLEIARKAVEIFVADGDTSVTVDRIAEAAGVSPRTFHRHFPAKEDVVRPIFRLSSTQVITALRNAPTTGDVVETLVAAWVSQLHEGTLSDGERQFLKLMASTPQYRLRWMEVDDELSEAMAEFLRERVALGDHPLHRSLPAYLVVHATRHVFDYWILSDSSEDIADLLRDVFRTVLAGVEATRPVPTGDGG</sequence>
<reference evidence="6 7" key="1">
    <citation type="submission" date="2017-04" db="EMBL/GenBank/DDBJ databases">
        <authorList>
            <person name="Afonso C.L."/>
            <person name="Miller P.J."/>
            <person name="Scott M.A."/>
            <person name="Spackman E."/>
            <person name="Goraichik I."/>
            <person name="Dimitrov K.M."/>
            <person name="Suarez D.L."/>
            <person name="Swayne D.E."/>
        </authorList>
    </citation>
    <scope>NUCLEOTIDE SEQUENCE [LARGE SCALE GENOMIC DNA]</scope>
    <source>
        <strain evidence="6 7">DSM 43828</strain>
    </source>
</reference>
<evidence type="ECO:0000256" key="2">
    <source>
        <dbReference type="ARBA" id="ARBA00023125"/>
    </source>
</evidence>
<dbReference type="PROSITE" id="PS50977">
    <property type="entry name" value="HTH_TETR_2"/>
    <property type="match status" value="1"/>
</dbReference>
<evidence type="ECO:0000313" key="6">
    <source>
        <dbReference type="EMBL" id="SMD27290.1"/>
    </source>
</evidence>
<feature type="domain" description="HTH tetR-type" evidence="5">
    <location>
        <begin position="15"/>
        <end position="75"/>
    </location>
</feature>
<dbReference type="PRINTS" id="PR00455">
    <property type="entry name" value="HTHTETR"/>
</dbReference>
<evidence type="ECO:0000313" key="7">
    <source>
        <dbReference type="Proteomes" id="UP000192674"/>
    </source>
</evidence>
<dbReference type="RefSeq" id="WP_235039381.1">
    <property type="nucleotide sequence ID" value="NZ_FWXV01000022.1"/>
</dbReference>
<dbReference type="GO" id="GO:0000976">
    <property type="term" value="F:transcription cis-regulatory region binding"/>
    <property type="evidence" value="ECO:0007669"/>
    <property type="project" value="TreeGrafter"/>
</dbReference>
<name>A0A1W2FZC9_KIBAR</name>
<dbReference type="InterPro" id="IPR001647">
    <property type="entry name" value="HTH_TetR"/>
</dbReference>
<dbReference type="Pfam" id="PF17754">
    <property type="entry name" value="TetR_C_14"/>
    <property type="match status" value="1"/>
</dbReference>
<keyword evidence="2 4" id="KW-0238">DNA-binding</keyword>
<dbReference type="PANTHER" id="PTHR30055">
    <property type="entry name" value="HTH-TYPE TRANSCRIPTIONAL REGULATOR RUTR"/>
    <property type="match status" value="1"/>
</dbReference>
<evidence type="ECO:0000256" key="1">
    <source>
        <dbReference type="ARBA" id="ARBA00023015"/>
    </source>
</evidence>
<keyword evidence="1" id="KW-0805">Transcription regulation</keyword>
<dbReference type="PANTHER" id="PTHR30055:SF238">
    <property type="entry name" value="MYCOFACTOCIN BIOSYNTHESIS TRANSCRIPTIONAL REGULATOR MFTR-RELATED"/>
    <property type="match status" value="1"/>
</dbReference>
<evidence type="ECO:0000256" key="3">
    <source>
        <dbReference type="ARBA" id="ARBA00023163"/>
    </source>
</evidence>
<dbReference type="InterPro" id="IPR050109">
    <property type="entry name" value="HTH-type_TetR-like_transc_reg"/>
</dbReference>
<keyword evidence="3" id="KW-0804">Transcription</keyword>
<dbReference type="Pfam" id="PF00440">
    <property type="entry name" value="TetR_N"/>
    <property type="match status" value="1"/>
</dbReference>
<feature type="DNA-binding region" description="H-T-H motif" evidence="4">
    <location>
        <begin position="38"/>
        <end position="57"/>
    </location>
</feature>
<organism evidence="6 7">
    <name type="scientific">Kibdelosporangium aridum</name>
    <dbReference type="NCBI Taxonomy" id="2030"/>
    <lineage>
        <taxon>Bacteria</taxon>
        <taxon>Bacillati</taxon>
        <taxon>Actinomycetota</taxon>
        <taxon>Actinomycetes</taxon>
        <taxon>Pseudonocardiales</taxon>
        <taxon>Pseudonocardiaceae</taxon>
        <taxon>Kibdelosporangium</taxon>
    </lineage>
</organism>
<dbReference type="EMBL" id="FWXV01000022">
    <property type="protein sequence ID" value="SMD27290.1"/>
    <property type="molecule type" value="Genomic_DNA"/>
</dbReference>
<proteinExistence type="predicted"/>
<evidence type="ECO:0000256" key="4">
    <source>
        <dbReference type="PROSITE-ProRule" id="PRU00335"/>
    </source>
</evidence>
<dbReference type="InterPro" id="IPR041347">
    <property type="entry name" value="MftR_C"/>
</dbReference>
<dbReference type="Gene3D" id="1.10.357.10">
    <property type="entry name" value="Tetracycline Repressor, domain 2"/>
    <property type="match status" value="1"/>
</dbReference>
<accession>A0A1W2FZC9</accession>